<organism evidence="2 3">
    <name type="scientific">Achlya hypogyna</name>
    <name type="common">Oomycete</name>
    <name type="synonym">Protoachlya hypogyna</name>
    <dbReference type="NCBI Taxonomy" id="1202772"/>
    <lineage>
        <taxon>Eukaryota</taxon>
        <taxon>Sar</taxon>
        <taxon>Stramenopiles</taxon>
        <taxon>Oomycota</taxon>
        <taxon>Saprolegniomycetes</taxon>
        <taxon>Saprolegniales</taxon>
        <taxon>Achlyaceae</taxon>
        <taxon>Achlya</taxon>
    </lineage>
</organism>
<feature type="transmembrane region" description="Helical" evidence="1">
    <location>
        <begin position="63"/>
        <end position="84"/>
    </location>
</feature>
<keyword evidence="1" id="KW-0472">Membrane</keyword>
<keyword evidence="1" id="KW-1133">Transmembrane helix</keyword>
<keyword evidence="3" id="KW-1185">Reference proteome</keyword>
<dbReference type="EMBL" id="JNBR01002050">
    <property type="protein sequence ID" value="OQR83910.1"/>
    <property type="molecule type" value="Genomic_DNA"/>
</dbReference>
<evidence type="ECO:0000313" key="3">
    <source>
        <dbReference type="Proteomes" id="UP000243579"/>
    </source>
</evidence>
<dbReference type="AlphaFoldDB" id="A0A1V9YDX3"/>
<dbReference type="Proteomes" id="UP000243579">
    <property type="component" value="Unassembled WGS sequence"/>
</dbReference>
<gene>
    <name evidence="2" type="ORF">ACHHYP_20714</name>
</gene>
<keyword evidence="1" id="KW-0812">Transmembrane</keyword>
<evidence type="ECO:0000313" key="2">
    <source>
        <dbReference type="EMBL" id="OQR83910.1"/>
    </source>
</evidence>
<name>A0A1V9YDX3_ACHHY</name>
<reference evidence="2 3" key="1">
    <citation type="journal article" date="2014" name="Genome Biol. Evol.">
        <title>The secreted proteins of Achlya hypogyna and Thraustotheca clavata identify the ancestral oomycete secretome and reveal gene acquisitions by horizontal gene transfer.</title>
        <authorList>
            <person name="Misner I."/>
            <person name="Blouin N."/>
            <person name="Leonard G."/>
            <person name="Richards T.A."/>
            <person name="Lane C.E."/>
        </authorList>
    </citation>
    <scope>NUCLEOTIDE SEQUENCE [LARGE SCALE GENOMIC DNA]</scope>
    <source>
        <strain evidence="2 3">ATCC 48635</strain>
    </source>
</reference>
<proteinExistence type="predicted"/>
<accession>A0A1V9YDX3</accession>
<comment type="caution">
    <text evidence="2">The sequence shown here is derived from an EMBL/GenBank/DDBJ whole genome shotgun (WGS) entry which is preliminary data.</text>
</comment>
<protein>
    <submittedName>
        <fullName evidence="2">Uncharacterized protein</fullName>
    </submittedName>
</protein>
<evidence type="ECO:0000256" key="1">
    <source>
        <dbReference type="SAM" id="Phobius"/>
    </source>
</evidence>
<sequence>MPSYPSRRLSTIFEEDEPATLPFAGPWPPRRAGPSFGEVVLAKVFAFVLESFAVVTVELAKDVAVRAVLAAAGLVLIVCLHHALMW</sequence>